<name>A0A3N0V7H2_9PROT</name>
<gene>
    <name evidence="2" type="ORF">ED236_01060</name>
</gene>
<dbReference type="SUPFAM" id="SSF56925">
    <property type="entry name" value="OMPA-like"/>
    <property type="match status" value="1"/>
</dbReference>
<keyword evidence="3" id="KW-1185">Reference proteome</keyword>
<accession>A0A3N0V7H2</accession>
<sequence length="223" mass="24311">MIVALGLCAPMFVQAETGDWVIRGRAVHVSPNESSDLGRTVNRNVAPGAMSPGAALAVESNTIPELDISYYLSKHVAAELILALGSKHDVSIRDDQLATVGNQPLGNIDALPPTLTLQWHFNPDQKIDPYVGAGFNYTRMLDRDLRLTQGALAGSRIKVDSDSFGFAVQAGVDIKLSDGWILNADLKYLDMDTNVKLRTAGWTRIDRLDINPWLLGIGIGRRF</sequence>
<evidence type="ECO:0000313" key="2">
    <source>
        <dbReference type="EMBL" id="ROH88571.1"/>
    </source>
</evidence>
<proteinExistence type="predicted"/>
<dbReference type="PANTHER" id="PTHR36920">
    <property type="match status" value="1"/>
</dbReference>
<dbReference type="Pfam" id="PF03922">
    <property type="entry name" value="OmpW"/>
    <property type="match status" value="1"/>
</dbReference>
<comment type="subcellular location">
    <subcellularLocation>
        <location evidence="1">Cell outer membrane</location>
    </subcellularLocation>
</comment>
<dbReference type="InterPro" id="IPR011250">
    <property type="entry name" value="OMP/PagP_B-barrel"/>
</dbReference>
<dbReference type="GO" id="GO:0055085">
    <property type="term" value="P:transmembrane transport"/>
    <property type="evidence" value="ECO:0007669"/>
    <property type="project" value="TreeGrafter"/>
</dbReference>
<dbReference type="Gene3D" id="2.40.160.20">
    <property type="match status" value="1"/>
</dbReference>
<organism evidence="2 3">
    <name type="scientific">Pseudomethylobacillus aquaticus</name>
    <dbReference type="NCBI Taxonomy" id="2676064"/>
    <lineage>
        <taxon>Bacteria</taxon>
        <taxon>Pseudomonadati</taxon>
        <taxon>Pseudomonadota</taxon>
        <taxon>Betaproteobacteria</taxon>
        <taxon>Nitrosomonadales</taxon>
        <taxon>Methylophilaceae</taxon>
        <taxon>Pseudomethylobacillus</taxon>
    </lineage>
</organism>
<dbReference type="EMBL" id="RJVP01000001">
    <property type="protein sequence ID" value="ROH88571.1"/>
    <property type="molecule type" value="Genomic_DNA"/>
</dbReference>
<evidence type="ECO:0000256" key="1">
    <source>
        <dbReference type="ARBA" id="ARBA00004442"/>
    </source>
</evidence>
<dbReference type="GO" id="GO:0009279">
    <property type="term" value="C:cell outer membrane"/>
    <property type="evidence" value="ECO:0007669"/>
    <property type="project" value="UniProtKB-SubCell"/>
</dbReference>
<dbReference type="InterPro" id="IPR005618">
    <property type="entry name" value="OMPW"/>
</dbReference>
<comment type="caution">
    <text evidence="2">The sequence shown here is derived from an EMBL/GenBank/DDBJ whole genome shotgun (WGS) entry which is preliminary data.</text>
</comment>
<dbReference type="AlphaFoldDB" id="A0A3N0V7H2"/>
<dbReference type="RefSeq" id="WP_123236562.1">
    <property type="nucleotide sequence ID" value="NZ_RJVP01000001.1"/>
</dbReference>
<evidence type="ECO:0000313" key="3">
    <source>
        <dbReference type="Proteomes" id="UP000275137"/>
    </source>
</evidence>
<protein>
    <submittedName>
        <fullName evidence="2">OmpW family protein</fullName>
    </submittedName>
</protein>
<reference evidence="2 3" key="1">
    <citation type="submission" date="2018-10" db="EMBL/GenBank/DDBJ databases">
        <authorList>
            <person name="Chen W.-M."/>
        </authorList>
    </citation>
    <scope>NUCLEOTIDE SEQUENCE [LARGE SCALE GENOMIC DNA]</scope>
    <source>
        <strain evidence="2 3">H-5</strain>
    </source>
</reference>
<dbReference type="Proteomes" id="UP000275137">
    <property type="component" value="Unassembled WGS sequence"/>
</dbReference>
<dbReference type="PANTHER" id="PTHR36920:SF1">
    <property type="entry name" value="OUTER MEMBRANE PROTEIN W"/>
    <property type="match status" value="1"/>
</dbReference>